<evidence type="ECO:0000256" key="2">
    <source>
        <dbReference type="ARBA" id="ARBA00022475"/>
    </source>
</evidence>
<keyword evidence="6" id="KW-0677">Repeat</keyword>
<proteinExistence type="predicted"/>
<evidence type="ECO:0000256" key="10">
    <source>
        <dbReference type="ARBA" id="ARBA00023157"/>
    </source>
</evidence>
<dbReference type="PROSITE" id="PS00010">
    <property type="entry name" value="ASX_HYDROXYL"/>
    <property type="match status" value="1"/>
</dbReference>
<organism evidence="16 17">
    <name type="scientific">Magallana gigas</name>
    <name type="common">Pacific oyster</name>
    <name type="synonym">Crassostrea gigas</name>
    <dbReference type="NCBI Taxonomy" id="29159"/>
    <lineage>
        <taxon>Eukaryota</taxon>
        <taxon>Metazoa</taxon>
        <taxon>Spiralia</taxon>
        <taxon>Lophotrochozoa</taxon>
        <taxon>Mollusca</taxon>
        <taxon>Bivalvia</taxon>
        <taxon>Autobranchia</taxon>
        <taxon>Pteriomorphia</taxon>
        <taxon>Ostreida</taxon>
        <taxon>Ostreoidea</taxon>
        <taxon>Ostreidae</taxon>
        <taxon>Magallana</taxon>
    </lineage>
</organism>
<feature type="disulfide bond" evidence="12">
    <location>
        <begin position="69"/>
        <end position="78"/>
    </location>
</feature>
<evidence type="ECO:0000313" key="17">
    <source>
        <dbReference type="Proteomes" id="UP000005408"/>
    </source>
</evidence>
<keyword evidence="7" id="KW-0106">Calcium</keyword>
<evidence type="ECO:0000259" key="14">
    <source>
        <dbReference type="PROSITE" id="PS50026"/>
    </source>
</evidence>
<evidence type="ECO:0000313" key="16">
    <source>
        <dbReference type="EnsemblMetazoa" id="G8399.4:cds"/>
    </source>
</evidence>
<keyword evidence="17" id="KW-1185">Reference proteome</keyword>
<dbReference type="FunFam" id="2.10.25.10:FF:000391">
    <property type="entry name" value="Weary, isoform C"/>
    <property type="match status" value="1"/>
</dbReference>
<dbReference type="Proteomes" id="UP000005408">
    <property type="component" value="Unassembled WGS sequence"/>
</dbReference>
<evidence type="ECO:0000256" key="5">
    <source>
        <dbReference type="ARBA" id="ARBA00022729"/>
    </source>
</evidence>
<dbReference type="InterPro" id="IPR000742">
    <property type="entry name" value="EGF"/>
</dbReference>
<dbReference type="GO" id="GO:0007154">
    <property type="term" value="P:cell communication"/>
    <property type="evidence" value="ECO:0007669"/>
    <property type="project" value="UniProtKB-ARBA"/>
</dbReference>
<keyword evidence="8" id="KW-1133">Transmembrane helix</keyword>
<evidence type="ECO:0000259" key="15">
    <source>
        <dbReference type="PROSITE" id="PS50041"/>
    </source>
</evidence>
<protein>
    <submittedName>
        <fullName evidence="16">Uncharacterized protein</fullName>
    </submittedName>
</protein>
<evidence type="ECO:0000256" key="1">
    <source>
        <dbReference type="ARBA" id="ARBA00004251"/>
    </source>
</evidence>
<dbReference type="FunFam" id="2.10.25.10:FF:000095">
    <property type="entry name" value="Notch, isoform B"/>
    <property type="match status" value="1"/>
</dbReference>
<feature type="domain" description="EGF-like" evidence="14">
    <location>
        <begin position="42"/>
        <end position="79"/>
    </location>
</feature>
<dbReference type="CDD" id="cd00037">
    <property type="entry name" value="CLECT"/>
    <property type="match status" value="1"/>
</dbReference>
<keyword evidence="10 12" id="KW-1015">Disulfide bond</keyword>
<dbReference type="InterPro" id="IPR018378">
    <property type="entry name" value="C-type_lectin_CS"/>
</dbReference>
<sequence>MYGVYLIHVAICICFMDGIDGQPLYEDKCHVDEMSRPCNEAYSNVCVKNNPCDNGASCGLTPEGYICKCPAGWQGDHCDEDINKCDGNPCKNGGTCNNNKVAFTCSCAVGWTGTFCEVESAARCPIGWDHHGNSCYLFSKDTQSWNNSSDSCASVGASLVAIESQTEQTFIQNRLRHEFASFMWWLGGNDQFVSTDQTWYWVQTEQKINSGYTDWHRKEPDNPGQQHCLAMRKDFNYQWCDDYCPELHAYICEMTLGDLDFIG</sequence>
<dbReference type="InterPro" id="IPR050111">
    <property type="entry name" value="C-type_lectin/snaclec_domain"/>
</dbReference>
<keyword evidence="3 12" id="KW-0245">EGF-like domain</keyword>
<dbReference type="GO" id="GO:0005886">
    <property type="term" value="C:plasma membrane"/>
    <property type="evidence" value="ECO:0007669"/>
    <property type="project" value="UniProtKB-SubCell"/>
</dbReference>
<evidence type="ECO:0000256" key="13">
    <source>
        <dbReference type="SAM" id="SignalP"/>
    </source>
</evidence>
<dbReference type="PROSITE" id="PS01186">
    <property type="entry name" value="EGF_2"/>
    <property type="match status" value="2"/>
</dbReference>
<comment type="subcellular location">
    <subcellularLocation>
        <location evidence="1">Cell membrane</location>
        <topology evidence="1">Single-pass type I membrane protein</topology>
    </subcellularLocation>
</comment>
<dbReference type="Gene3D" id="3.10.100.10">
    <property type="entry name" value="Mannose-Binding Protein A, subunit A"/>
    <property type="match status" value="1"/>
</dbReference>
<dbReference type="AlphaFoldDB" id="A0A8W8NXT6"/>
<dbReference type="PROSITE" id="PS00615">
    <property type="entry name" value="C_TYPE_LECTIN_1"/>
    <property type="match status" value="1"/>
</dbReference>
<comment type="caution">
    <text evidence="12">Lacks conserved residue(s) required for the propagation of feature annotation.</text>
</comment>
<evidence type="ECO:0000256" key="12">
    <source>
        <dbReference type="PROSITE-ProRule" id="PRU00076"/>
    </source>
</evidence>
<dbReference type="PROSITE" id="PS00022">
    <property type="entry name" value="EGF_1"/>
    <property type="match status" value="2"/>
</dbReference>
<feature type="signal peptide" evidence="13">
    <location>
        <begin position="1"/>
        <end position="21"/>
    </location>
</feature>
<dbReference type="Gene3D" id="2.10.25.10">
    <property type="entry name" value="Laminin"/>
    <property type="match status" value="2"/>
</dbReference>
<evidence type="ECO:0000256" key="9">
    <source>
        <dbReference type="ARBA" id="ARBA00023136"/>
    </source>
</evidence>
<keyword evidence="11" id="KW-0325">Glycoprotein</keyword>
<keyword evidence="9" id="KW-0472">Membrane</keyword>
<evidence type="ECO:0000256" key="4">
    <source>
        <dbReference type="ARBA" id="ARBA00022692"/>
    </source>
</evidence>
<dbReference type="OrthoDB" id="6101546at2759"/>
<dbReference type="SMART" id="SM00181">
    <property type="entry name" value="EGF"/>
    <property type="match status" value="2"/>
</dbReference>
<feature type="chain" id="PRO_5036485782" evidence="13">
    <location>
        <begin position="22"/>
        <end position="263"/>
    </location>
</feature>
<feature type="domain" description="EGF-like" evidence="14">
    <location>
        <begin position="81"/>
        <end position="117"/>
    </location>
</feature>
<dbReference type="GO" id="GO:0005509">
    <property type="term" value="F:calcium ion binding"/>
    <property type="evidence" value="ECO:0007669"/>
    <property type="project" value="InterPro"/>
</dbReference>
<keyword evidence="2" id="KW-1003">Cell membrane</keyword>
<evidence type="ECO:0000256" key="11">
    <source>
        <dbReference type="ARBA" id="ARBA00023180"/>
    </source>
</evidence>
<dbReference type="SMART" id="SM00034">
    <property type="entry name" value="CLECT"/>
    <property type="match status" value="1"/>
</dbReference>
<dbReference type="Pfam" id="PF00008">
    <property type="entry name" value="EGF"/>
    <property type="match status" value="2"/>
</dbReference>
<evidence type="ECO:0000256" key="6">
    <source>
        <dbReference type="ARBA" id="ARBA00022737"/>
    </source>
</evidence>
<dbReference type="PROSITE" id="PS50026">
    <property type="entry name" value="EGF_3"/>
    <property type="match status" value="2"/>
</dbReference>
<evidence type="ECO:0000256" key="7">
    <source>
        <dbReference type="ARBA" id="ARBA00022837"/>
    </source>
</evidence>
<dbReference type="InterPro" id="IPR016186">
    <property type="entry name" value="C-type_lectin-like/link_sf"/>
</dbReference>
<keyword evidence="5 13" id="KW-0732">Signal</keyword>
<dbReference type="GO" id="GO:0023052">
    <property type="term" value="P:signaling"/>
    <property type="evidence" value="ECO:0007669"/>
    <property type="project" value="UniProtKB-ARBA"/>
</dbReference>
<dbReference type="Pfam" id="PF00059">
    <property type="entry name" value="Lectin_C"/>
    <property type="match status" value="1"/>
</dbReference>
<dbReference type="InterPro" id="IPR001304">
    <property type="entry name" value="C-type_lectin-like"/>
</dbReference>
<evidence type="ECO:0000256" key="8">
    <source>
        <dbReference type="ARBA" id="ARBA00022989"/>
    </source>
</evidence>
<dbReference type="PRINTS" id="PR00010">
    <property type="entry name" value="EGFBLOOD"/>
</dbReference>
<dbReference type="SMART" id="SM00179">
    <property type="entry name" value="EGF_CA"/>
    <property type="match status" value="2"/>
</dbReference>
<dbReference type="InterPro" id="IPR000152">
    <property type="entry name" value="EGF-type_Asp/Asn_hydroxyl_site"/>
</dbReference>
<dbReference type="CDD" id="cd00054">
    <property type="entry name" value="EGF_CA"/>
    <property type="match status" value="2"/>
</dbReference>
<dbReference type="PANTHER" id="PTHR22803">
    <property type="entry name" value="MANNOSE, PHOSPHOLIPASE, LECTIN RECEPTOR RELATED"/>
    <property type="match status" value="1"/>
</dbReference>
<dbReference type="PROSITE" id="PS50041">
    <property type="entry name" value="C_TYPE_LECTIN_2"/>
    <property type="match status" value="1"/>
</dbReference>
<dbReference type="EnsemblMetazoa" id="G8399.4">
    <property type="protein sequence ID" value="G8399.4:cds"/>
    <property type="gene ID" value="G8399"/>
</dbReference>
<dbReference type="SUPFAM" id="SSF56436">
    <property type="entry name" value="C-type lectin-like"/>
    <property type="match status" value="1"/>
</dbReference>
<evidence type="ECO:0000256" key="3">
    <source>
        <dbReference type="ARBA" id="ARBA00022536"/>
    </source>
</evidence>
<dbReference type="SUPFAM" id="SSF57196">
    <property type="entry name" value="EGF/Laminin"/>
    <property type="match status" value="1"/>
</dbReference>
<name>A0A8W8NXT6_MAGGI</name>
<reference evidence="16" key="1">
    <citation type="submission" date="2022-08" db="UniProtKB">
        <authorList>
            <consortium name="EnsemblMetazoa"/>
        </authorList>
    </citation>
    <scope>IDENTIFICATION</scope>
    <source>
        <strain evidence="16">05x7-T-G4-1.051#20</strain>
    </source>
</reference>
<dbReference type="InterPro" id="IPR001881">
    <property type="entry name" value="EGF-like_Ca-bd_dom"/>
</dbReference>
<keyword evidence="4" id="KW-0812">Transmembrane</keyword>
<dbReference type="InterPro" id="IPR016187">
    <property type="entry name" value="CTDL_fold"/>
</dbReference>
<accession>A0A8W8NXT6</accession>
<feature type="disulfide bond" evidence="12">
    <location>
        <begin position="107"/>
        <end position="116"/>
    </location>
</feature>
<feature type="domain" description="C-type lectin" evidence="15">
    <location>
        <begin position="131"/>
        <end position="253"/>
    </location>
</feature>